<dbReference type="OrthoDB" id="3078199at2"/>
<dbReference type="EMBL" id="FUXC01000011">
    <property type="protein sequence ID" value="SJZ96265.1"/>
    <property type="molecule type" value="Genomic_DNA"/>
</dbReference>
<evidence type="ECO:0000313" key="2">
    <source>
        <dbReference type="Proteomes" id="UP000190395"/>
    </source>
</evidence>
<dbReference type="GeneID" id="303367987"/>
<dbReference type="AlphaFoldDB" id="A0A1T4PXM3"/>
<keyword evidence="2" id="KW-1185">Reference proteome</keyword>
<organism evidence="1 2">
    <name type="scientific">Treponema berlinense</name>
    <dbReference type="NCBI Taxonomy" id="225004"/>
    <lineage>
        <taxon>Bacteria</taxon>
        <taxon>Pseudomonadati</taxon>
        <taxon>Spirochaetota</taxon>
        <taxon>Spirochaetia</taxon>
        <taxon>Spirochaetales</taxon>
        <taxon>Treponemataceae</taxon>
        <taxon>Treponema</taxon>
    </lineage>
</organism>
<dbReference type="RefSeq" id="WP_078931490.1">
    <property type="nucleotide sequence ID" value="NZ_FUXC01000011.1"/>
</dbReference>
<sequence>MTTHVFIVDDNTFKYHLEYMFAGTGAKEKSVDFNNSSTTKLYSGRKHAGEYSLVGMMADGCRVRKDDLIIFYLIEKQNAREGMFFGVFQAAEDGIFLDNFDENQFLYKELKKSLTFRLKIKPYQVYQQGVTEWEALDEIKNICSPYQMLWSLIYRKLKGNRGNTMITTYESKRLISLIRQKNKNQTLNFCDYTFDGRNIIKGEKHKEYTGRTEEINILPRLLAKATRKQAFEVHLQMYITQNIGRGINESLDKALNAEKNIEWIGNEVSCGVGLQRIDVMISKTINENQKIVMPIELKAVAASFDNTRQLGRYIEWIKQYYVPNSPESDIQPVLICVKRKKLSDDLKNEFKRFNQESNVLPLKYIEYEILENNLFFKIVDYQK</sequence>
<reference evidence="1 2" key="1">
    <citation type="submission" date="2017-02" db="EMBL/GenBank/DDBJ databases">
        <authorList>
            <person name="Peterson S.W."/>
        </authorList>
    </citation>
    <scope>NUCLEOTIDE SEQUENCE [LARGE SCALE GENOMIC DNA]</scope>
    <source>
        <strain evidence="1 2">ATCC BAA-909</strain>
    </source>
</reference>
<evidence type="ECO:0008006" key="3">
    <source>
        <dbReference type="Google" id="ProtNLM"/>
    </source>
</evidence>
<protein>
    <recommendedName>
        <fullName evidence="3">DUF91 domain-containing protein</fullName>
    </recommendedName>
</protein>
<dbReference type="STRING" id="225004.SAMN02745152_01759"/>
<evidence type="ECO:0000313" key="1">
    <source>
        <dbReference type="EMBL" id="SJZ96265.1"/>
    </source>
</evidence>
<accession>A0A1T4PXM3</accession>
<gene>
    <name evidence="1" type="ORF">SAMN02745152_01759</name>
</gene>
<proteinExistence type="predicted"/>
<dbReference type="Gene3D" id="3.40.1350.10">
    <property type="match status" value="1"/>
</dbReference>
<name>A0A1T4PXM3_9SPIR</name>
<dbReference type="InterPro" id="IPR011856">
    <property type="entry name" value="tRNA_endonuc-like_dom_sf"/>
</dbReference>
<dbReference type="GO" id="GO:0003676">
    <property type="term" value="F:nucleic acid binding"/>
    <property type="evidence" value="ECO:0007669"/>
    <property type="project" value="InterPro"/>
</dbReference>
<dbReference type="Proteomes" id="UP000190395">
    <property type="component" value="Unassembled WGS sequence"/>
</dbReference>